<evidence type="ECO:0000313" key="1">
    <source>
        <dbReference type="EMBL" id="KYD11302.1"/>
    </source>
</evidence>
<dbReference type="STRING" id="81408.B4119_3698"/>
<gene>
    <name evidence="1" type="ORF">B4119_3698</name>
</gene>
<comment type="caution">
    <text evidence="1">The sequence shown here is derived from an EMBL/GenBank/DDBJ whole genome shotgun (WGS) entry which is preliminary data.</text>
</comment>
<dbReference type="EMBL" id="LQYS01000080">
    <property type="protein sequence ID" value="KYD11302.1"/>
    <property type="molecule type" value="Genomic_DNA"/>
</dbReference>
<dbReference type="RefSeq" id="WP_268801773.1">
    <property type="nucleotide sequence ID" value="NZ_AP025623.1"/>
</dbReference>
<sequence length="40" mass="4787">MAQKKFTTSFDEEVMKQRKLKAVKENTDSSKMMEKLVKEY</sequence>
<dbReference type="Proteomes" id="UP000075455">
    <property type="component" value="Unassembled WGS sequence"/>
</dbReference>
<reference evidence="1 2" key="1">
    <citation type="submission" date="2016-01" db="EMBL/GenBank/DDBJ databases">
        <title>Draft Genome Sequences of Seven Thermophilic Sporeformers Isolated from Foods.</title>
        <authorList>
            <person name="Berendsen E.M."/>
            <person name="Wells-Bennik M.H."/>
            <person name="Krawcyk A.O."/>
            <person name="De Jong A."/>
            <person name="Holsappel S."/>
            <person name="Eijlander R.T."/>
            <person name="Kuipers O.P."/>
        </authorList>
    </citation>
    <scope>NUCLEOTIDE SEQUENCE [LARGE SCALE GENOMIC DNA]</scope>
    <source>
        <strain evidence="1 2">B4119</strain>
    </source>
</reference>
<evidence type="ECO:0000313" key="2">
    <source>
        <dbReference type="Proteomes" id="UP000075455"/>
    </source>
</evidence>
<organism evidence="1 2">
    <name type="scientific">Saccharococcus caldoxylosilyticus</name>
    <dbReference type="NCBI Taxonomy" id="81408"/>
    <lineage>
        <taxon>Bacteria</taxon>
        <taxon>Bacillati</taxon>
        <taxon>Bacillota</taxon>
        <taxon>Bacilli</taxon>
        <taxon>Bacillales</taxon>
        <taxon>Anoxybacillaceae</taxon>
        <taxon>Saccharococcus</taxon>
    </lineage>
</organism>
<dbReference type="AlphaFoldDB" id="A0A150LHT6"/>
<proteinExistence type="predicted"/>
<protein>
    <submittedName>
        <fullName evidence="1">Uncharacterized protein</fullName>
    </submittedName>
</protein>
<name>A0A150LHT6_9BACL</name>
<accession>A0A150LHT6</accession>